<feature type="compositionally biased region" description="Basic and acidic residues" evidence="1">
    <location>
        <begin position="7"/>
        <end position="26"/>
    </location>
</feature>
<evidence type="ECO:0008006" key="4">
    <source>
        <dbReference type="Google" id="ProtNLM"/>
    </source>
</evidence>
<keyword evidence="3" id="KW-1185">Reference proteome</keyword>
<accession>A0ABU8RID9</accession>
<name>A0ABU8RID9_9ACTN</name>
<dbReference type="InterPro" id="IPR038071">
    <property type="entry name" value="UROD/MetE-like_sf"/>
</dbReference>
<protein>
    <recommendedName>
        <fullName evidence="4">Cobalamin-independent methionine synthase catalytic subunit</fullName>
    </recommendedName>
</protein>
<dbReference type="Proteomes" id="UP001387100">
    <property type="component" value="Unassembled WGS sequence"/>
</dbReference>
<evidence type="ECO:0000313" key="3">
    <source>
        <dbReference type="Proteomes" id="UP001387100"/>
    </source>
</evidence>
<evidence type="ECO:0000256" key="1">
    <source>
        <dbReference type="SAM" id="MobiDB-lite"/>
    </source>
</evidence>
<dbReference type="RefSeq" id="WP_339574202.1">
    <property type="nucleotide sequence ID" value="NZ_JBBIAA010000004.1"/>
</dbReference>
<reference evidence="2 3" key="1">
    <citation type="journal article" date="2017" name="Int. J. Syst. Evol. Microbiol.">
        <title>Pseudokineococcus basanitobsidens sp. nov., isolated from volcanic rock.</title>
        <authorList>
            <person name="Lee D.W."/>
            <person name="Park M.Y."/>
            <person name="Kim J.J."/>
            <person name="Kim B.S."/>
        </authorList>
    </citation>
    <scope>NUCLEOTIDE SEQUENCE [LARGE SCALE GENOMIC DNA]</scope>
    <source>
        <strain evidence="2 3">DSM 103726</strain>
    </source>
</reference>
<comment type="caution">
    <text evidence="2">The sequence shown here is derived from an EMBL/GenBank/DDBJ whole genome shotgun (WGS) entry which is preliminary data.</text>
</comment>
<dbReference type="Gene3D" id="3.20.20.210">
    <property type="match status" value="1"/>
</dbReference>
<sequence length="360" mass="37599">MTPADPDLLRTEDGPAGDRGEGEGRRALRGRLSGTGAWPVEDVLEAARTVLGELGAPPGLPHLVEQPGRGPGAELVGRTASVLVELPVDLQPSGWRFVDHPGRDAERARSLRRGDVDALAEAADGYAGELKVQLAGPWTLAASVRLGRGERSSTDPGARRDVVASLAEGVRDHLAEVRRAVPGAELVLQVDEPSLPAVLAGELRRASGFGRLEPVAAEEVETGLRVVVDAARDAGAHHVVVRCATAGAPVELLARSGADGVALDLALLDEPAWELVAAAVEDGRTLWAGVDVVADPLRRPADLAGDLRRPWARLGLPARALGDVVLVPAGDLSGLSPSRARPVLRRLREAVDVLADDAHA</sequence>
<feature type="region of interest" description="Disordered" evidence="1">
    <location>
        <begin position="1"/>
        <end position="30"/>
    </location>
</feature>
<gene>
    <name evidence="2" type="ORF">WDZ17_05870</name>
</gene>
<dbReference type="SUPFAM" id="SSF51726">
    <property type="entry name" value="UROD/MetE-like"/>
    <property type="match status" value="1"/>
</dbReference>
<proteinExistence type="predicted"/>
<dbReference type="EMBL" id="JBBIAA010000004">
    <property type="protein sequence ID" value="MEJ5944820.1"/>
    <property type="molecule type" value="Genomic_DNA"/>
</dbReference>
<organism evidence="2 3">
    <name type="scientific">Pseudokineococcus basanitobsidens</name>
    <dbReference type="NCBI Taxonomy" id="1926649"/>
    <lineage>
        <taxon>Bacteria</taxon>
        <taxon>Bacillati</taxon>
        <taxon>Actinomycetota</taxon>
        <taxon>Actinomycetes</taxon>
        <taxon>Kineosporiales</taxon>
        <taxon>Kineosporiaceae</taxon>
        <taxon>Pseudokineococcus</taxon>
    </lineage>
</organism>
<evidence type="ECO:0000313" key="2">
    <source>
        <dbReference type="EMBL" id="MEJ5944820.1"/>
    </source>
</evidence>